<dbReference type="SUPFAM" id="SSF47391">
    <property type="entry name" value="Dimerization-anchoring domain of cAMP-dependent PK regulatory subunit"/>
    <property type="match status" value="1"/>
</dbReference>
<keyword evidence="3" id="KW-1185">Reference proteome</keyword>
<dbReference type="AlphaFoldDB" id="A0AAN7VU04"/>
<feature type="region of interest" description="Disordered" evidence="1">
    <location>
        <begin position="224"/>
        <end position="278"/>
    </location>
</feature>
<feature type="compositionally biased region" description="Basic and acidic residues" evidence="1">
    <location>
        <begin position="224"/>
        <end position="244"/>
    </location>
</feature>
<feature type="compositionally biased region" description="Polar residues" evidence="1">
    <location>
        <begin position="245"/>
        <end position="263"/>
    </location>
</feature>
<dbReference type="EMBL" id="JAVRBK010000001">
    <property type="protein sequence ID" value="KAK5650501.1"/>
    <property type="molecule type" value="Genomic_DNA"/>
</dbReference>
<dbReference type="PANTHER" id="PTHR10699:SF11">
    <property type="entry name" value="IGLOO, ISOFORM A"/>
    <property type="match status" value="1"/>
</dbReference>
<dbReference type="CDD" id="cd12100">
    <property type="entry name" value="DD_CABYR_SP17"/>
    <property type="match status" value="1"/>
</dbReference>
<evidence type="ECO:0000313" key="2">
    <source>
        <dbReference type="EMBL" id="KAK5650501.1"/>
    </source>
</evidence>
<reference evidence="2 3" key="1">
    <citation type="journal article" date="2024" name="Insects">
        <title>An Improved Chromosome-Level Genome Assembly of the Firefly Pyrocoelia pectoralis.</title>
        <authorList>
            <person name="Fu X."/>
            <person name="Meyer-Rochow V.B."/>
            <person name="Ballantyne L."/>
            <person name="Zhu X."/>
        </authorList>
    </citation>
    <scope>NUCLEOTIDE SEQUENCE [LARGE SCALE GENOMIC DNA]</scope>
    <source>
        <strain evidence="2">XCY_ONT2</strain>
    </source>
</reference>
<evidence type="ECO:0000313" key="3">
    <source>
        <dbReference type="Proteomes" id="UP001329430"/>
    </source>
</evidence>
<dbReference type="Proteomes" id="UP001329430">
    <property type="component" value="Chromosome 1"/>
</dbReference>
<accession>A0AAN7VU04</accession>
<protein>
    <recommendedName>
        <fullName evidence="4">RIIa domain-containing protein</fullName>
    </recommendedName>
</protein>
<dbReference type="InterPro" id="IPR047579">
    <property type="entry name" value="DD_CABYR_SP17"/>
</dbReference>
<dbReference type="PROSITE" id="PS50096">
    <property type="entry name" value="IQ"/>
    <property type="match status" value="1"/>
</dbReference>
<gene>
    <name evidence="2" type="ORF">RI129_001530</name>
</gene>
<dbReference type="Gene3D" id="1.20.890.10">
    <property type="entry name" value="cAMP-dependent protein kinase regulatory subunit, dimerization-anchoring domain"/>
    <property type="match status" value="1"/>
</dbReference>
<dbReference type="GO" id="GO:0005516">
    <property type="term" value="F:calmodulin binding"/>
    <property type="evidence" value="ECO:0007669"/>
    <property type="project" value="TreeGrafter"/>
</dbReference>
<dbReference type="PANTHER" id="PTHR10699">
    <property type="entry name" value="NEUROMODULIN"/>
    <property type="match status" value="1"/>
</dbReference>
<sequence>MDVPLQRHCAKYIYAIPDGLRELMSDISREVLRNQPQEMYTFIADYLDALMITRENARVAAKTVENITQIGITVVELLQETGMSRAEADNISLTIQTVFKRYIMEQDAHRLESDHESFEERDLVAEIMEEAKMSAKDIDAAATIIQKAFRMLKQSQEHAKDLLLGMVDWRIAARSTIRLYRKTNVSYEEANTAATLIKAAYKGYYTRRTTKRLLEKGKEIIEAKEEGLLEPGKEEKSKDKEAKVDNQQPSKETEPAQSTTISSAAKDEENASQLLDSG</sequence>
<comment type="caution">
    <text evidence="2">The sequence shown here is derived from an EMBL/GenBank/DDBJ whole genome shotgun (WGS) entry which is preliminary data.</text>
</comment>
<evidence type="ECO:0000256" key="1">
    <source>
        <dbReference type="SAM" id="MobiDB-lite"/>
    </source>
</evidence>
<name>A0AAN7VU04_9COLE</name>
<organism evidence="2 3">
    <name type="scientific">Pyrocoelia pectoralis</name>
    <dbReference type="NCBI Taxonomy" id="417401"/>
    <lineage>
        <taxon>Eukaryota</taxon>
        <taxon>Metazoa</taxon>
        <taxon>Ecdysozoa</taxon>
        <taxon>Arthropoda</taxon>
        <taxon>Hexapoda</taxon>
        <taxon>Insecta</taxon>
        <taxon>Pterygota</taxon>
        <taxon>Neoptera</taxon>
        <taxon>Endopterygota</taxon>
        <taxon>Coleoptera</taxon>
        <taxon>Polyphaga</taxon>
        <taxon>Elateriformia</taxon>
        <taxon>Elateroidea</taxon>
        <taxon>Lampyridae</taxon>
        <taxon>Lampyrinae</taxon>
        <taxon>Pyrocoelia</taxon>
    </lineage>
</organism>
<evidence type="ECO:0008006" key="4">
    <source>
        <dbReference type="Google" id="ProtNLM"/>
    </source>
</evidence>
<proteinExistence type="predicted"/>